<keyword evidence="5" id="KW-0479">Metal-binding</keyword>
<dbReference type="InterPro" id="IPR013083">
    <property type="entry name" value="Znf_RING/FYVE/PHD"/>
</dbReference>
<comment type="caution">
    <text evidence="12">The sequence shown here is derived from an EMBL/GenBank/DDBJ whole genome shotgun (WGS) entry which is preliminary data.</text>
</comment>
<sequence>MAPNDTHFHGGLGFHALSSTKNQENPSNQHSSPTSEQAFPVLVIVVLSILGTAFLFVAFVVKYCSNWHQVNPLRWFSLWRARDDEEPFIALSPTMWNHGLDDSEIREIPTAQFSSRKEGEHRSIYGCVVCLAEFQEQDMLRVLPSCSHAFHLACIDIWLQSNGNCPLCRTSISGTSRNPVDHIIAPSSSPQDSQPLTESLMGGDEDFVVIELGGEHAGIQLPQRQQIQDIPSEVPEQPTRQLPAKMEHKRGCLKPSIHHRVSILGDECIDTRKKDNEFSISPIRRSFSLDSAADQQLYLTVQTVIQQSRHLSNNCSPEESSNRIRRSFFPFVHGRGSRNAVLPVELDRI</sequence>
<name>A0A7J7CXW2_TRIWF</name>
<keyword evidence="10" id="KW-1133">Transmembrane helix</keyword>
<proteinExistence type="predicted"/>
<evidence type="ECO:0000256" key="4">
    <source>
        <dbReference type="ARBA" id="ARBA00022679"/>
    </source>
</evidence>
<protein>
    <recommendedName>
        <fullName evidence="3">RING-type E3 ubiquitin transferase</fullName>
        <ecNumber evidence="3">2.3.2.27</ecNumber>
    </recommendedName>
</protein>
<evidence type="ECO:0000256" key="6">
    <source>
        <dbReference type="ARBA" id="ARBA00022771"/>
    </source>
</evidence>
<dbReference type="PANTHER" id="PTHR46913:SF8">
    <property type="entry name" value="RING-TYPE E3 UBIQUITIN TRANSFERASE"/>
    <property type="match status" value="1"/>
</dbReference>
<dbReference type="CDD" id="cd16461">
    <property type="entry name" value="RING-H2_EL5-like"/>
    <property type="match status" value="1"/>
</dbReference>
<reference evidence="12 13" key="1">
    <citation type="journal article" date="2020" name="Nat. Commun.">
        <title>Genome of Tripterygium wilfordii and identification of cytochrome P450 involved in triptolide biosynthesis.</title>
        <authorList>
            <person name="Tu L."/>
            <person name="Su P."/>
            <person name="Zhang Z."/>
            <person name="Gao L."/>
            <person name="Wang J."/>
            <person name="Hu T."/>
            <person name="Zhou J."/>
            <person name="Zhang Y."/>
            <person name="Zhao Y."/>
            <person name="Liu Y."/>
            <person name="Song Y."/>
            <person name="Tong Y."/>
            <person name="Lu Y."/>
            <person name="Yang J."/>
            <person name="Xu C."/>
            <person name="Jia M."/>
            <person name="Peters R.J."/>
            <person name="Huang L."/>
            <person name="Gao W."/>
        </authorList>
    </citation>
    <scope>NUCLEOTIDE SEQUENCE [LARGE SCALE GENOMIC DNA]</scope>
    <source>
        <strain evidence="13">cv. XIE 37</strain>
        <tissue evidence="12">Leaf</tissue>
    </source>
</reference>
<comment type="catalytic activity">
    <reaction evidence="1">
        <text>S-ubiquitinyl-[E2 ubiquitin-conjugating enzyme]-L-cysteine + [acceptor protein]-L-lysine = [E2 ubiquitin-conjugating enzyme]-L-cysteine + N(6)-ubiquitinyl-[acceptor protein]-L-lysine.</text>
        <dbReference type="EC" id="2.3.2.27"/>
    </reaction>
</comment>
<gene>
    <name evidence="12" type="ORF">HS088_TW12G00119</name>
</gene>
<dbReference type="GO" id="GO:0061630">
    <property type="term" value="F:ubiquitin protein ligase activity"/>
    <property type="evidence" value="ECO:0007669"/>
    <property type="project" value="UniProtKB-EC"/>
</dbReference>
<dbReference type="InterPro" id="IPR044600">
    <property type="entry name" value="ATL1/ATL16-like"/>
</dbReference>
<organism evidence="12 13">
    <name type="scientific">Tripterygium wilfordii</name>
    <name type="common">Thunder God vine</name>
    <dbReference type="NCBI Taxonomy" id="458696"/>
    <lineage>
        <taxon>Eukaryota</taxon>
        <taxon>Viridiplantae</taxon>
        <taxon>Streptophyta</taxon>
        <taxon>Embryophyta</taxon>
        <taxon>Tracheophyta</taxon>
        <taxon>Spermatophyta</taxon>
        <taxon>Magnoliopsida</taxon>
        <taxon>eudicotyledons</taxon>
        <taxon>Gunneridae</taxon>
        <taxon>Pentapetalae</taxon>
        <taxon>rosids</taxon>
        <taxon>fabids</taxon>
        <taxon>Celastrales</taxon>
        <taxon>Celastraceae</taxon>
        <taxon>Tripterygium</taxon>
    </lineage>
</organism>
<dbReference type="Proteomes" id="UP000593562">
    <property type="component" value="Unassembled WGS sequence"/>
</dbReference>
<dbReference type="AlphaFoldDB" id="A0A7J7CXW2"/>
<keyword evidence="13" id="KW-1185">Reference proteome</keyword>
<dbReference type="EMBL" id="JAAARO010000012">
    <property type="protein sequence ID" value="KAF5738923.1"/>
    <property type="molecule type" value="Genomic_DNA"/>
</dbReference>
<keyword evidence="10" id="KW-0812">Transmembrane</keyword>
<dbReference type="Gene3D" id="3.30.40.10">
    <property type="entry name" value="Zinc/RING finger domain, C3HC4 (zinc finger)"/>
    <property type="match status" value="1"/>
</dbReference>
<evidence type="ECO:0000256" key="2">
    <source>
        <dbReference type="ARBA" id="ARBA00004906"/>
    </source>
</evidence>
<evidence type="ECO:0000259" key="11">
    <source>
        <dbReference type="PROSITE" id="PS50089"/>
    </source>
</evidence>
<evidence type="ECO:0000313" key="12">
    <source>
        <dbReference type="EMBL" id="KAF5738923.1"/>
    </source>
</evidence>
<comment type="pathway">
    <text evidence="2">Protein modification; protein ubiquitination.</text>
</comment>
<keyword evidence="7" id="KW-0833">Ubl conjugation pathway</keyword>
<dbReference type="SMART" id="SM00184">
    <property type="entry name" value="RING"/>
    <property type="match status" value="1"/>
</dbReference>
<evidence type="ECO:0000256" key="8">
    <source>
        <dbReference type="ARBA" id="ARBA00022833"/>
    </source>
</evidence>
<dbReference type="InterPro" id="IPR001841">
    <property type="entry name" value="Znf_RING"/>
</dbReference>
<dbReference type="EC" id="2.3.2.27" evidence="3"/>
<evidence type="ECO:0000256" key="10">
    <source>
        <dbReference type="SAM" id="Phobius"/>
    </source>
</evidence>
<accession>A0A7J7CXW2</accession>
<evidence type="ECO:0000256" key="7">
    <source>
        <dbReference type="ARBA" id="ARBA00022786"/>
    </source>
</evidence>
<evidence type="ECO:0000313" key="13">
    <source>
        <dbReference type="Proteomes" id="UP000593562"/>
    </source>
</evidence>
<keyword evidence="6 9" id="KW-0863">Zinc-finger</keyword>
<evidence type="ECO:0000256" key="3">
    <source>
        <dbReference type="ARBA" id="ARBA00012483"/>
    </source>
</evidence>
<dbReference type="Pfam" id="PF13639">
    <property type="entry name" value="zf-RING_2"/>
    <property type="match status" value="1"/>
</dbReference>
<feature type="transmembrane region" description="Helical" evidence="10">
    <location>
        <begin position="38"/>
        <end position="61"/>
    </location>
</feature>
<dbReference type="InParanoid" id="A0A7J7CXW2"/>
<dbReference type="GO" id="GO:0008270">
    <property type="term" value="F:zinc ion binding"/>
    <property type="evidence" value="ECO:0007669"/>
    <property type="project" value="UniProtKB-KW"/>
</dbReference>
<dbReference type="OrthoDB" id="8062037at2759"/>
<keyword evidence="10" id="KW-0472">Membrane</keyword>
<evidence type="ECO:0000256" key="1">
    <source>
        <dbReference type="ARBA" id="ARBA00000900"/>
    </source>
</evidence>
<dbReference type="PANTHER" id="PTHR46913">
    <property type="entry name" value="RING-H2 FINGER PROTEIN ATL16"/>
    <property type="match status" value="1"/>
</dbReference>
<evidence type="ECO:0000256" key="5">
    <source>
        <dbReference type="ARBA" id="ARBA00022723"/>
    </source>
</evidence>
<evidence type="ECO:0000256" key="9">
    <source>
        <dbReference type="PROSITE-ProRule" id="PRU00175"/>
    </source>
</evidence>
<keyword evidence="8" id="KW-0862">Zinc</keyword>
<dbReference type="PROSITE" id="PS50089">
    <property type="entry name" value="ZF_RING_2"/>
    <property type="match status" value="1"/>
</dbReference>
<keyword evidence="4" id="KW-0808">Transferase</keyword>
<feature type="domain" description="RING-type" evidence="11">
    <location>
        <begin position="127"/>
        <end position="169"/>
    </location>
</feature>
<dbReference type="GO" id="GO:0016567">
    <property type="term" value="P:protein ubiquitination"/>
    <property type="evidence" value="ECO:0007669"/>
    <property type="project" value="InterPro"/>
</dbReference>
<dbReference type="SUPFAM" id="SSF57850">
    <property type="entry name" value="RING/U-box"/>
    <property type="match status" value="1"/>
</dbReference>